<dbReference type="Gene3D" id="1.10.287.130">
    <property type="match status" value="1"/>
</dbReference>
<dbReference type="PRINTS" id="PR00344">
    <property type="entry name" value="BCTRLSENSOR"/>
</dbReference>
<dbReference type="RefSeq" id="WP_175469862.1">
    <property type="nucleotide sequence ID" value="NZ_FMUX01000012.1"/>
</dbReference>
<dbReference type="InterPro" id="IPR005467">
    <property type="entry name" value="His_kinase_dom"/>
</dbReference>
<dbReference type="InterPro" id="IPR004358">
    <property type="entry name" value="Sig_transdc_His_kin-like_C"/>
</dbReference>
<dbReference type="InterPro" id="IPR036890">
    <property type="entry name" value="HATPase_C_sf"/>
</dbReference>
<keyword evidence="4" id="KW-0808">Transferase</keyword>
<dbReference type="AlphaFoldDB" id="A0A1G5H0X6"/>
<evidence type="ECO:0000256" key="1">
    <source>
        <dbReference type="ARBA" id="ARBA00000085"/>
    </source>
</evidence>
<sequence length="405" mass="45879">MKRQTTLEDIIGLEHTKLGFFGELKKTIAELRDSNIELERRQREIKAILDGITDVMAVVSFNFTIISVNHVFSEAFQREDPKGKVCYRVFRNRTSPCPDCPMVIARETNRVCRKLAIFSLGGKNHQVEITASPMRWSNGRSYRFLLLMRDVTREKEYQARYYHAEKMATIGVLAAGVAHEINNPLTAVSGFAKGLTRRLSRLEACLDDTRESRELMADFTEYLETILSEGERCRDIVHELLTFSPRKEGVFAPVDLRTLVLEMLKLLRYQLNRRTSRLICLELDESVPPVLGVGAELKQVLLNLIFNALEAIRDKGTITIRTGKTDRWIVLSVRDTGCGIPSDNLDKLFDPFFTTKPVGQGTGIGLSTCYNIIRQHKGEITVESVENLGSTFHVKLPIPAMGENQ</sequence>
<dbReference type="SUPFAM" id="SSF55874">
    <property type="entry name" value="ATPase domain of HSP90 chaperone/DNA topoisomerase II/histidine kinase"/>
    <property type="match status" value="1"/>
</dbReference>
<dbReference type="Pfam" id="PF00512">
    <property type="entry name" value="HisKA"/>
    <property type="match status" value="1"/>
</dbReference>
<dbReference type="PANTHER" id="PTHR43065">
    <property type="entry name" value="SENSOR HISTIDINE KINASE"/>
    <property type="match status" value="1"/>
</dbReference>
<dbReference type="EMBL" id="FMUX01000012">
    <property type="protein sequence ID" value="SCY57331.1"/>
    <property type="molecule type" value="Genomic_DNA"/>
</dbReference>
<evidence type="ECO:0000256" key="8">
    <source>
        <dbReference type="ARBA" id="ARBA00023012"/>
    </source>
</evidence>
<keyword evidence="5" id="KW-0547">Nucleotide-binding</keyword>
<dbReference type="InterPro" id="IPR003661">
    <property type="entry name" value="HisK_dim/P_dom"/>
</dbReference>
<dbReference type="SMART" id="SM00388">
    <property type="entry name" value="HisKA"/>
    <property type="match status" value="1"/>
</dbReference>
<evidence type="ECO:0000256" key="7">
    <source>
        <dbReference type="ARBA" id="ARBA00022840"/>
    </source>
</evidence>
<dbReference type="InterPro" id="IPR036097">
    <property type="entry name" value="HisK_dim/P_sf"/>
</dbReference>
<evidence type="ECO:0000259" key="11">
    <source>
        <dbReference type="PROSITE" id="PS50113"/>
    </source>
</evidence>
<dbReference type="PROSITE" id="PS50113">
    <property type="entry name" value="PAC"/>
    <property type="match status" value="1"/>
</dbReference>
<dbReference type="SUPFAM" id="SSF55785">
    <property type="entry name" value="PYP-like sensor domain (PAS domain)"/>
    <property type="match status" value="1"/>
</dbReference>
<evidence type="ECO:0000313" key="13">
    <source>
        <dbReference type="Proteomes" id="UP000198870"/>
    </source>
</evidence>
<dbReference type="Proteomes" id="UP000198870">
    <property type="component" value="Unassembled WGS sequence"/>
</dbReference>
<accession>A0A1G5H0X6</accession>
<evidence type="ECO:0000256" key="4">
    <source>
        <dbReference type="ARBA" id="ARBA00022679"/>
    </source>
</evidence>
<dbReference type="Gene3D" id="3.30.565.10">
    <property type="entry name" value="Histidine kinase-like ATPase, C-terminal domain"/>
    <property type="match status" value="1"/>
</dbReference>
<keyword evidence="8" id="KW-0902">Two-component regulatory system</keyword>
<evidence type="ECO:0000259" key="10">
    <source>
        <dbReference type="PROSITE" id="PS50109"/>
    </source>
</evidence>
<reference evidence="12 13" key="1">
    <citation type="submission" date="2016-10" db="EMBL/GenBank/DDBJ databases">
        <authorList>
            <person name="de Groot N.N."/>
        </authorList>
    </citation>
    <scope>NUCLEOTIDE SEQUENCE [LARGE SCALE GENOMIC DNA]</scope>
    <source>
        <strain evidence="12 13">AA1</strain>
    </source>
</reference>
<keyword evidence="7" id="KW-0067">ATP-binding</keyword>
<keyword evidence="13" id="KW-1185">Reference proteome</keyword>
<keyword evidence="3" id="KW-0597">Phosphoprotein</keyword>
<feature type="coiled-coil region" evidence="9">
    <location>
        <begin position="21"/>
        <end position="48"/>
    </location>
</feature>
<comment type="catalytic activity">
    <reaction evidence="1">
        <text>ATP + protein L-histidine = ADP + protein N-phospho-L-histidine.</text>
        <dbReference type="EC" id="2.7.13.3"/>
    </reaction>
</comment>
<proteinExistence type="predicted"/>
<organism evidence="12 13">
    <name type="scientific">Desulfoluna spongiiphila</name>
    <dbReference type="NCBI Taxonomy" id="419481"/>
    <lineage>
        <taxon>Bacteria</taxon>
        <taxon>Pseudomonadati</taxon>
        <taxon>Thermodesulfobacteriota</taxon>
        <taxon>Desulfobacteria</taxon>
        <taxon>Desulfobacterales</taxon>
        <taxon>Desulfolunaceae</taxon>
        <taxon>Desulfoluna</taxon>
    </lineage>
</organism>
<dbReference type="Pfam" id="PF13426">
    <property type="entry name" value="PAS_9"/>
    <property type="match status" value="1"/>
</dbReference>
<dbReference type="GO" id="GO:0005524">
    <property type="term" value="F:ATP binding"/>
    <property type="evidence" value="ECO:0007669"/>
    <property type="project" value="UniProtKB-KW"/>
</dbReference>
<name>A0A1G5H0X6_9BACT</name>
<dbReference type="SUPFAM" id="SSF47384">
    <property type="entry name" value="Homodimeric domain of signal transducing histidine kinase"/>
    <property type="match status" value="1"/>
</dbReference>
<dbReference type="CDD" id="cd00082">
    <property type="entry name" value="HisKA"/>
    <property type="match status" value="1"/>
</dbReference>
<evidence type="ECO:0000256" key="5">
    <source>
        <dbReference type="ARBA" id="ARBA00022741"/>
    </source>
</evidence>
<dbReference type="Pfam" id="PF02518">
    <property type="entry name" value="HATPase_c"/>
    <property type="match status" value="1"/>
</dbReference>
<dbReference type="STRING" id="419481.SAMN05216233_11239"/>
<evidence type="ECO:0000256" key="9">
    <source>
        <dbReference type="SAM" id="Coils"/>
    </source>
</evidence>
<dbReference type="InterPro" id="IPR003594">
    <property type="entry name" value="HATPase_dom"/>
</dbReference>
<keyword evidence="9" id="KW-0175">Coiled coil</keyword>
<dbReference type="InterPro" id="IPR035965">
    <property type="entry name" value="PAS-like_dom_sf"/>
</dbReference>
<dbReference type="Gene3D" id="3.30.450.20">
    <property type="entry name" value="PAS domain"/>
    <property type="match status" value="1"/>
</dbReference>
<protein>
    <recommendedName>
        <fullName evidence="2">histidine kinase</fullName>
        <ecNumber evidence="2">2.7.13.3</ecNumber>
    </recommendedName>
</protein>
<dbReference type="InterPro" id="IPR000014">
    <property type="entry name" value="PAS"/>
</dbReference>
<dbReference type="GO" id="GO:0000155">
    <property type="term" value="F:phosphorelay sensor kinase activity"/>
    <property type="evidence" value="ECO:0007669"/>
    <property type="project" value="InterPro"/>
</dbReference>
<gene>
    <name evidence="12" type="ORF">SAMN05216233_11239</name>
</gene>
<feature type="domain" description="Histidine kinase" evidence="10">
    <location>
        <begin position="176"/>
        <end position="400"/>
    </location>
</feature>
<feature type="domain" description="PAC" evidence="11">
    <location>
        <begin position="111"/>
        <end position="163"/>
    </location>
</feature>
<evidence type="ECO:0000256" key="3">
    <source>
        <dbReference type="ARBA" id="ARBA00022553"/>
    </source>
</evidence>
<keyword evidence="6" id="KW-0418">Kinase</keyword>
<dbReference type="PANTHER" id="PTHR43065:SF46">
    <property type="entry name" value="C4-DICARBOXYLATE TRANSPORT SENSOR PROTEIN DCTB"/>
    <property type="match status" value="1"/>
</dbReference>
<dbReference type="SMART" id="SM00387">
    <property type="entry name" value="HATPase_c"/>
    <property type="match status" value="1"/>
</dbReference>
<evidence type="ECO:0000256" key="6">
    <source>
        <dbReference type="ARBA" id="ARBA00022777"/>
    </source>
</evidence>
<evidence type="ECO:0000256" key="2">
    <source>
        <dbReference type="ARBA" id="ARBA00012438"/>
    </source>
</evidence>
<dbReference type="InterPro" id="IPR000700">
    <property type="entry name" value="PAS-assoc_C"/>
</dbReference>
<dbReference type="PROSITE" id="PS50109">
    <property type="entry name" value="HIS_KIN"/>
    <property type="match status" value="1"/>
</dbReference>
<evidence type="ECO:0000313" key="12">
    <source>
        <dbReference type="EMBL" id="SCY57331.1"/>
    </source>
</evidence>
<dbReference type="EC" id="2.7.13.3" evidence="2"/>